<dbReference type="InterPro" id="IPR050158">
    <property type="entry name" value="Ubiquitin_ubiquitin-like"/>
</dbReference>
<dbReference type="SUPFAM" id="SSF54236">
    <property type="entry name" value="Ubiquitin-like"/>
    <property type="match status" value="1"/>
</dbReference>
<dbReference type="InterPro" id="IPR029071">
    <property type="entry name" value="Ubiquitin-like_domsf"/>
</dbReference>
<dbReference type="AlphaFoldDB" id="A0A6J6Z7T1"/>
<reference evidence="5" key="1">
    <citation type="submission" date="2020-05" db="EMBL/GenBank/DDBJ databases">
        <authorList>
            <person name="Chiriac C."/>
            <person name="Salcher M."/>
            <person name="Ghai R."/>
            <person name="Kavagutti S V."/>
        </authorList>
    </citation>
    <scope>NUCLEOTIDE SEQUENCE</scope>
</reference>
<keyword evidence="2" id="KW-0472">Membrane</keyword>
<accession>A0A6J6Z7T1</accession>
<evidence type="ECO:0000313" key="6">
    <source>
        <dbReference type="EMBL" id="CAB4878505.1"/>
    </source>
</evidence>
<dbReference type="InterPro" id="IPR019956">
    <property type="entry name" value="Ubiquitin_dom"/>
</dbReference>
<dbReference type="PANTHER" id="PTHR10666">
    <property type="entry name" value="UBIQUITIN"/>
    <property type="match status" value="1"/>
</dbReference>
<dbReference type="EMBL" id="CAFABE010000005">
    <property type="protein sequence ID" value="CAB4817871.1"/>
    <property type="molecule type" value="Genomic_DNA"/>
</dbReference>
<keyword evidence="2" id="KW-1133">Transmembrane helix</keyword>
<evidence type="ECO:0000256" key="2">
    <source>
        <dbReference type="SAM" id="Phobius"/>
    </source>
</evidence>
<dbReference type="SUPFAM" id="SSF49265">
    <property type="entry name" value="Fibronectin type III"/>
    <property type="match status" value="1"/>
</dbReference>
<dbReference type="InterPro" id="IPR036116">
    <property type="entry name" value="FN3_sf"/>
</dbReference>
<dbReference type="PROSITE" id="PS50053">
    <property type="entry name" value="UBIQUITIN_2"/>
    <property type="match status" value="1"/>
</dbReference>
<evidence type="ECO:0000259" key="3">
    <source>
        <dbReference type="PROSITE" id="PS50053"/>
    </source>
</evidence>
<dbReference type="Gene3D" id="2.60.40.10">
    <property type="entry name" value="Immunoglobulins"/>
    <property type="match status" value="1"/>
</dbReference>
<evidence type="ECO:0000259" key="4">
    <source>
        <dbReference type="PROSITE" id="PS50853"/>
    </source>
</evidence>
<sequence>MSAQYISAEDIAAHVQILFVESSDSIENVKAKIQDAQAIPPAQMILQYNGMIMLDGRTLNDYNVVPASTINFYVTPIIVSIVPGETTLTVTWDSPVGTTDSYGQNSGFIATTSSGSLSCTAVATTCTIEHAQSSTTYIVTVASTNPTGPNVPSPSVSATTLAATPTTTTTTTTSRVPSHELASTGSATTELFLGGTVLVLLGALLARVTISIQRRSTR</sequence>
<proteinExistence type="predicted"/>
<dbReference type="InterPro" id="IPR013783">
    <property type="entry name" value="Ig-like_fold"/>
</dbReference>
<dbReference type="PRINTS" id="PR00348">
    <property type="entry name" value="UBIQUITIN"/>
</dbReference>
<dbReference type="Gene3D" id="3.10.20.90">
    <property type="entry name" value="Phosphatidylinositol 3-kinase Catalytic Subunit, Chain A, domain 1"/>
    <property type="match status" value="1"/>
</dbReference>
<name>A0A6J6Z7T1_9ZZZZ</name>
<feature type="domain" description="Fibronectin type-III" evidence="4">
    <location>
        <begin position="73"/>
        <end position="163"/>
    </location>
</feature>
<feature type="transmembrane region" description="Helical" evidence="2">
    <location>
        <begin position="191"/>
        <end position="210"/>
    </location>
</feature>
<gene>
    <name evidence="5" type="ORF">UFOPK3164_00208</name>
    <name evidence="6" type="ORF">UFOPK3427_01291</name>
    <name evidence="7" type="ORF">UFOPK4112_00579</name>
</gene>
<evidence type="ECO:0000313" key="7">
    <source>
        <dbReference type="EMBL" id="CAB5015621.1"/>
    </source>
</evidence>
<dbReference type="InterPro" id="IPR003961">
    <property type="entry name" value="FN3_dom"/>
</dbReference>
<dbReference type="SMART" id="SM00213">
    <property type="entry name" value="UBQ"/>
    <property type="match status" value="1"/>
</dbReference>
<dbReference type="Pfam" id="PF00240">
    <property type="entry name" value="ubiquitin"/>
    <property type="match status" value="1"/>
</dbReference>
<dbReference type="PROSITE" id="PS50853">
    <property type="entry name" value="FN3"/>
    <property type="match status" value="1"/>
</dbReference>
<keyword evidence="2" id="KW-0812">Transmembrane</keyword>
<dbReference type="EMBL" id="CAFBPM010000004">
    <property type="protein sequence ID" value="CAB5015621.1"/>
    <property type="molecule type" value="Genomic_DNA"/>
</dbReference>
<feature type="compositionally biased region" description="Low complexity" evidence="1">
    <location>
        <begin position="153"/>
        <end position="174"/>
    </location>
</feature>
<feature type="domain" description="Ubiquitin-like" evidence="3">
    <location>
        <begin position="4"/>
        <end position="75"/>
    </location>
</feature>
<organism evidence="5">
    <name type="scientific">freshwater metagenome</name>
    <dbReference type="NCBI Taxonomy" id="449393"/>
    <lineage>
        <taxon>unclassified sequences</taxon>
        <taxon>metagenomes</taxon>
        <taxon>ecological metagenomes</taxon>
    </lineage>
</organism>
<evidence type="ECO:0000256" key="1">
    <source>
        <dbReference type="SAM" id="MobiDB-lite"/>
    </source>
</evidence>
<evidence type="ECO:0000313" key="5">
    <source>
        <dbReference type="EMBL" id="CAB4817871.1"/>
    </source>
</evidence>
<dbReference type="InterPro" id="IPR000626">
    <property type="entry name" value="Ubiquitin-like_dom"/>
</dbReference>
<dbReference type="EMBL" id="CAFBLT010000001">
    <property type="protein sequence ID" value="CAB4878505.1"/>
    <property type="molecule type" value="Genomic_DNA"/>
</dbReference>
<protein>
    <submittedName>
        <fullName evidence="5">Unannotated protein</fullName>
    </submittedName>
</protein>
<dbReference type="CDD" id="cd00063">
    <property type="entry name" value="FN3"/>
    <property type="match status" value="1"/>
</dbReference>
<feature type="region of interest" description="Disordered" evidence="1">
    <location>
        <begin position="146"/>
        <end position="174"/>
    </location>
</feature>